<feature type="compositionally biased region" description="Low complexity" evidence="2">
    <location>
        <begin position="146"/>
        <end position="177"/>
    </location>
</feature>
<keyword evidence="5" id="KW-0030">Aminoacyl-tRNA synthetase</keyword>
<name>A0A089YUA0_9PSED</name>
<dbReference type="Pfam" id="PF13778">
    <property type="entry name" value="DUF4174"/>
    <property type="match status" value="1"/>
</dbReference>
<protein>
    <submittedName>
        <fullName evidence="5">Tyrosyl-trna synthetase</fullName>
    </submittedName>
</protein>
<dbReference type="STRING" id="216142.LT40_11380"/>
<accession>A0A089YUA0</accession>
<dbReference type="eggNOG" id="ENOG5033B8F">
    <property type="taxonomic scope" value="Bacteria"/>
</dbReference>
<proteinExistence type="predicted"/>
<dbReference type="OrthoDB" id="7362103at2"/>
<evidence type="ECO:0000313" key="5">
    <source>
        <dbReference type="EMBL" id="AIS17952.1"/>
    </source>
</evidence>
<dbReference type="GO" id="GO:0004812">
    <property type="term" value="F:aminoacyl-tRNA ligase activity"/>
    <property type="evidence" value="ECO:0007669"/>
    <property type="project" value="UniProtKB-KW"/>
</dbReference>
<dbReference type="RefSeq" id="WP_043190000.1">
    <property type="nucleotide sequence ID" value="NZ_CP009533.1"/>
</dbReference>
<dbReference type="InterPro" id="IPR025232">
    <property type="entry name" value="DUF4174"/>
</dbReference>
<evidence type="ECO:0000256" key="1">
    <source>
        <dbReference type="ARBA" id="ARBA00022729"/>
    </source>
</evidence>
<dbReference type="HOGENOM" id="CLU_100965_1_0_6"/>
<feature type="chain" id="PRO_5001852255" evidence="3">
    <location>
        <begin position="21"/>
        <end position="177"/>
    </location>
</feature>
<reference evidence="5 6" key="1">
    <citation type="journal article" date="2015" name="J. Biotechnol.">
        <title>Complete genome sequence of Pseudomonas rhizosphaerae IH5T (=DSM 16299T), a phosphate-solubilizing rhizobacterium for bacterial biofertilizer.</title>
        <authorList>
            <person name="Kwak Y."/>
            <person name="Jung B.K."/>
            <person name="Shin J.H."/>
        </authorList>
    </citation>
    <scope>NUCLEOTIDE SEQUENCE [LARGE SCALE GENOMIC DNA]</scope>
    <source>
        <strain evidence="5">DSM 16299</strain>
    </source>
</reference>
<feature type="domain" description="DUF4174" evidence="4">
    <location>
        <begin position="26"/>
        <end position="144"/>
    </location>
</feature>
<keyword evidence="1 3" id="KW-0732">Signal</keyword>
<evidence type="ECO:0000313" key="6">
    <source>
        <dbReference type="Proteomes" id="UP000029499"/>
    </source>
</evidence>
<sequence length="177" mass="18853">MMIRSLTLATLFAFAAPLLAADGDSPLAQDRGRLRPLVVIAPSSVDPNLLKLRKALEEPANRDGFKQRGMVLYTVINTIGQRDGKDLDPQATMSLIRDLKLGAGSSQKFVLLGKDGEKKLEQAGYVEPAQLFSTIDQLPAAEKEANAPAPVAAAAQEPTNKPAKAAKPSKAPQPLDD</sequence>
<dbReference type="KEGG" id="prh:LT40_11380"/>
<dbReference type="AlphaFoldDB" id="A0A089YUA0"/>
<feature type="region of interest" description="Disordered" evidence="2">
    <location>
        <begin position="142"/>
        <end position="177"/>
    </location>
</feature>
<keyword evidence="5" id="KW-0436">Ligase</keyword>
<dbReference type="Proteomes" id="UP000029499">
    <property type="component" value="Chromosome"/>
</dbReference>
<dbReference type="EMBL" id="CP009533">
    <property type="protein sequence ID" value="AIS17952.1"/>
    <property type="molecule type" value="Genomic_DNA"/>
</dbReference>
<evidence type="ECO:0000256" key="3">
    <source>
        <dbReference type="SAM" id="SignalP"/>
    </source>
</evidence>
<evidence type="ECO:0000256" key="2">
    <source>
        <dbReference type="SAM" id="MobiDB-lite"/>
    </source>
</evidence>
<evidence type="ECO:0000259" key="4">
    <source>
        <dbReference type="Pfam" id="PF13778"/>
    </source>
</evidence>
<keyword evidence="6" id="KW-1185">Reference proteome</keyword>
<feature type="signal peptide" evidence="3">
    <location>
        <begin position="1"/>
        <end position="20"/>
    </location>
</feature>
<gene>
    <name evidence="5" type="ORF">LT40_11380</name>
</gene>
<organism evidence="5 6">
    <name type="scientific">Pseudomonas rhizosphaerae</name>
    <dbReference type="NCBI Taxonomy" id="216142"/>
    <lineage>
        <taxon>Bacteria</taxon>
        <taxon>Pseudomonadati</taxon>
        <taxon>Pseudomonadota</taxon>
        <taxon>Gammaproteobacteria</taxon>
        <taxon>Pseudomonadales</taxon>
        <taxon>Pseudomonadaceae</taxon>
        <taxon>Pseudomonas</taxon>
    </lineage>
</organism>